<evidence type="ECO:0000313" key="1">
    <source>
        <dbReference type="EMBL" id="KAK2561892.1"/>
    </source>
</evidence>
<protein>
    <submittedName>
        <fullName evidence="1">Uncharacterized protein</fullName>
    </submittedName>
</protein>
<dbReference type="AlphaFoldDB" id="A0AAD9QII5"/>
<dbReference type="EMBL" id="JARQWQ010000031">
    <property type="protein sequence ID" value="KAK2561892.1"/>
    <property type="molecule type" value="Genomic_DNA"/>
</dbReference>
<reference evidence="1" key="1">
    <citation type="journal article" date="2023" name="G3 (Bethesda)">
        <title>Whole genome assembly and annotation of the endangered Caribbean coral Acropora cervicornis.</title>
        <authorList>
            <person name="Selwyn J.D."/>
            <person name="Vollmer S.V."/>
        </authorList>
    </citation>
    <scope>NUCLEOTIDE SEQUENCE</scope>
    <source>
        <strain evidence="1">K2</strain>
    </source>
</reference>
<proteinExistence type="predicted"/>
<gene>
    <name evidence="1" type="ORF">P5673_015292</name>
</gene>
<keyword evidence="2" id="KW-1185">Reference proteome</keyword>
<sequence length="83" mass="9398">MHCGHRFHRQPSDNHYNVTTPSLPMGMISAARQTCALLFLTGQSRGKCIRCAIDEKKNNLKVNKIDGLSRLHNFTWDDKGLCV</sequence>
<organism evidence="1 2">
    <name type="scientific">Acropora cervicornis</name>
    <name type="common">Staghorn coral</name>
    <dbReference type="NCBI Taxonomy" id="6130"/>
    <lineage>
        <taxon>Eukaryota</taxon>
        <taxon>Metazoa</taxon>
        <taxon>Cnidaria</taxon>
        <taxon>Anthozoa</taxon>
        <taxon>Hexacorallia</taxon>
        <taxon>Scleractinia</taxon>
        <taxon>Astrocoeniina</taxon>
        <taxon>Acroporidae</taxon>
        <taxon>Acropora</taxon>
    </lineage>
</organism>
<dbReference type="Proteomes" id="UP001249851">
    <property type="component" value="Unassembled WGS sequence"/>
</dbReference>
<reference evidence="1" key="2">
    <citation type="journal article" date="2023" name="Science">
        <title>Genomic signatures of disease resistance in endangered staghorn corals.</title>
        <authorList>
            <person name="Vollmer S.V."/>
            <person name="Selwyn J.D."/>
            <person name="Despard B.A."/>
            <person name="Roesel C.L."/>
        </authorList>
    </citation>
    <scope>NUCLEOTIDE SEQUENCE</scope>
    <source>
        <strain evidence="1">K2</strain>
    </source>
</reference>
<name>A0AAD9QII5_ACRCE</name>
<evidence type="ECO:0000313" key="2">
    <source>
        <dbReference type="Proteomes" id="UP001249851"/>
    </source>
</evidence>
<comment type="caution">
    <text evidence="1">The sequence shown here is derived from an EMBL/GenBank/DDBJ whole genome shotgun (WGS) entry which is preliminary data.</text>
</comment>
<accession>A0AAD9QII5</accession>